<organism evidence="3 4">
    <name type="scientific">Polynucleobacter antarcticus</name>
    <dbReference type="NCBI Taxonomy" id="1743162"/>
    <lineage>
        <taxon>Bacteria</taxon>
        <taxon>Pseudomonadati</taxon>
        <taxon>Pseudomonadota</taxon>
        <taxon>Betaproteobacteria</taxon>
        <taxon>Burkholderiales</taxon>
        <taxon>Burkholderiaceae</taxon>
        <taxon>Polynucleobacter</taxon>
    </lineage>
</organism>
<reference evidence="3 4" key="1">
    <citation type="submission" date="2018-04" db="EMBL/GenBank/DDBJ databases">
        <title>Polynucleobacter sp. LimPoW16 genome.</title>
        <authorList>
            <person name="Hahn M.W."/>
        </authorList>
    </citation>
    <scope>NUCLEOTIDE SEQUENCE [LARGE SCALE GENOMIC DNA]</scope>
    <source>
        <strain evidence="3 4">LimPoW16</strain>
    </source>
</reference>
<accession>A0A6M9PZD9</accession>
<name>A0A6M9PZD9_9BURK</name>
<evidence type="ECO:0000313" key="4">
    <source>
        <dbReference type="Proteomes" id="UP000500806"/>
    </source>
</evidence>
<keyword evidence="4" id="KW-1185">Reference proteome</keyword>
<feature type="transmembrane region" description="Helical" evidence="1">
    <location>
        <begin position="197"/>
        <end position="220"/>
    </location>
</feature>
<keyword evidence="1" id="KW-0472">Membrane</keyword>
<evidence type="ECO:0000256" key="2">
    <source>
        <dbReference type="SAM" id="SignalP"/>
    </source>
</evidence>
<sequence length="277" mass="30435">MHKFIYPLALFFYSLSAVGQVANTEIVIGVVPNVSARIINTNYQPMAEYFEKNLKQKVAITTGRNFPNFYQRALANEFQIMVTAPNLARVSQSDGNWEAIAVLEPGIPGLLVGLSGQQNNIELLKGKKLAVANPQSLVALAGINWLSSQGLNSGRDYEILRIANDDSLGISLKTGDAAFAIMSQGEFNAKDAELKKILSPINTFIMLPGFFVMVNANLALNEKQKIKALIMDFPKSEEAKKFFSLTGFNGLKPPTSEQLKFLDQFVAITRQGLSQTK</sequence>
<dbReference type="Gene3D" id="3.40.190.10">
    <property type="entry name" value="Periplasmic binding protein-like II"/>
    <property type="match status" value="2"/>
</dbReference>
<gene>
    <name evidence="3" type="ORF">DCO16_09135</name>
</gene>
<dbReference type="Proteomes" id="UP000500806">
    <property type="component" value="Chromosome"/>
</dbReference>
<protein>
    <recommendedName>
        <fullName evidence="5">Phosphonate transport system substrate-binding protein</fullName>
    </recommendedName>
</protein>
<evidence type="ECO:0008006" key="5">
    <source>
        <dbReference type="Google" id="ProtNLM"/>
    </source>
</evidence>
<keyword evidence="1" id="KW-1133">Transmembrane helix</keyword>
<keyword evidence="1" id="KW-0812">Transmembrane</keyword>
<keyword evidence="2" id="KW-0732">Signal</keyword>
<feature type="chain" id="PRO_5026972696" description="Phosphonate transport system substrate-binding protein" evidence="2">
    <location>
        <begin position="20"/>
        <end position="277"/>
    </location>
</feature>
<proteinExistence type="predicted"/>
<dbReference type="AlphaFoldDB" id="A0A6M9PZD9"/>
<evidence type="ECO:0000313" key="3">
    <source>
        <dbReference type="EMBL" id="QKM63196.1"/>
    </source>
</evidence>
<dbReference type="KEGG" id="pani:DCO16_09135"/>
<dbReference type="EMBL" id="CP028941">
    <property type="protein sequence ID" value="QKM63196.1"/>
    <property type="molecule type" value="Genomic_DNA"/>
</dbReference>
<dbReference type="SUPFAM" id="SSF53850">
    <property type="entry name" value="Periplasmic binding protein-like II"/>
    <property type="match status" value="1"/>
</dbReference>
<evidence type="ECO:0000256" key="1">
    <source>
        <dbReference type="SAM" id="Phobius"/>
    </source>
</evidence>
<feature type="signal peptide" evidence="2">
    <location>
        <begin position="1"/>
        <end position="19"/>
    </location>
</feature>
<dbReference type="RefSeq" id="WP_173943361.1">
    <property type="nucleotide sequence ID" value="NZ_CBCSCD010000006.1"/>
</dbReference>
<dbReference type="Pfam" id="PF12974">
    <property type="entry name" value="Phosphonate-bd"/>
    <property type="match status" value="1"/>
</dbReference>